<keyword evidence="3" id="KW-1185">Reference proteome</keyword>
<evidence type="ECO:0000313" key="3">
    <source>
        <dbReference type="Proteomes" id="UP000077667"/>
    </source>
</evidence>
<sequence length="90" mass="10514">MIINQLEKGSLGGSFLFAHNLQTNFCREGVKELIAAKLIIFYCVSNLFFFPESQINSFEAIVFFEIAFFNYGISRAFKQKIWYKLRISKK</sequence>
<dbReference type="EMBL" id="CP015772">
    <property type="protein sequence ID" value="ANH80069.1"/>
    <property type="molecule type" value="Genomic_DNA"/>
</dbReference>
<protein>
    <submittedName>
        <fullName evidence="2">Uncharacterized protein</fullName>
    </submittedName>
</protein>
<proteinExistence type="predicted"/>
<dbReference type="STRING" id="1176587.A8C56_02900"/>
<keyword evidence="1" id="KW-0812">Transmembrane</keyword>
<accession>A0A1A9HZ43</accession>
<feature type="transmembrane region" description="Helical" evidence="1">
    <location>
        <begin position="33"/>
        <end position="51"/>
    </location>
</feature>
<evidence type="ECO:0000256" key="1">
    <source>
        <dbReference type="SAM" id="Phobius"/>
    </source>
</evidence>
<feature type="transmembrane region" description="Helical" evidence="1">
    <location>
        <begin position="57"/>
        <end position="77"/>
    </location>
</feature>
<reference evidence="2 3" key="1">
    <citation type="submission" date="2016-05" db="EMBL/GenBank/DDBJ databases">
        <title>Niabella ginsenosidivorans BS26 whole genome sequencing.</title>
        <authorList>
            <person name="Im W.T."/>
            <person name="Siddiqi M.Z."/>
        </authorList>
    </citation>
    <scope>NUCLEOTIDE SEQUENCE [LARGE SCALE GENOMIC DNA]</scope>
    <source>
        <strain evidence="2 3">BS26</strain>
    </source>
</reference>
<name>A0A1A9HZ43_9BACT</name>
<evidence type="ECO:0000313" key="2">
    <source>
        <dbReference type="EMBL" id="ANH80069.1"/>
    </source>
</evidence>
<dbReference type="KEGG" id="nia:A8C56_02900"/>
<organism evidence="2 3">
    <name type="scientific">Niabella ginsenosidivorans</name>
    <dbReference type="NCBI Taxonomy" id="1176587"/>
    <lineage>
        <taxon>Bacteria</taxon>
        <taxon>Pseudomonadati</taxon>
        <taxon>Bacteroidota</taxon>
        <taxon>Chitinophagia</taxon>
        <taxon>Chitinophagales</taxon>
        <taxon>Chitinophagaceae</taxon>
        <taxon>Niabella</taxon>
    </lineage>
</organism>
<dbReference type="Proteomes" id="UP000077667">
    <property type="component" value="Chromosome"/>
</dbReference>
<dbReference type="AlphaFoldDB" id="A0A1A9HZ43"/>
<keyword evidence="1" id="KW-1133">Transmembrane helix</keyword>
<gene>
    <name evidence="2" type="ORF">A8C56_02900</name>
</gene>
<keyword evidence="1" id="KW-0472">Membrane</keyword>